<keyword evidence="2" id="KW-1185">Reference proteome</keyword>
<name>A0ABW8UL67_9LACT</name>
<accession>A0ABW8UL67</accession>
<dbReference type="InterPro" id="IPR022385">
    <property type="entry name" value="Rhs_assc_core"/>
</dbReference>
<dbReference type="PANTHER" id="PTHR32305">
    <property type="match status" value="1"/>
</dbReference>
<dbReference type="PANTHER" id="PTHR32305:SF15">
    <property type="entry name" value="PROTEIN RHSA-RELATED"/>
    <property type="match status" value="1"/>
</dbReference>
<comment type="caution">
    <text evidence="1">The sequence shown here is derived from an EMBL/GenBank/DDBJ whole genome shotgun (WGS) entry which is preliminary data.</text>
</comment>
<evidence type="ECO:0000313" key="2">
    <source>
        <dbReference type="Proteomes" id="UP001625374"/>
    </source>
</evidence>
<protein>
    <submittedName>
        <fullName evidence="1">RHS repeat-associated core domain-containing protein</fullName>
    </submittedName>
</protein>
<proteinExistence type="predicted"/>
<dbReference type="Proteomes" id="UP001625374">
    <property type="component" value="Unassembled WGS sequence"/>
</dbReference>
<dbReference type="NCBIfam" id="TIGR03696">
    <property type="entry name" value="Rhs_assc_core"/>
    <property type="match status" value="1"/>
</dbReference>
<evidence type="ECO:0000313" key="1">
    <source>
        <dbReference type="EMBL" id="MFL2103660.1"/>
    </source>
</evidence>
<dbReference type="Gene3D" id="2.180.10.10">
    <property type="entry name" value="RHS repeat-associated core"/>
    <property type="match status" value="1"/>
</dbReference>
<dbReference type="RefSeq" id="WP_407142403.1">
    <property type="nucleotide sequence ID" value="NZ_JBGQQI010000038.1"/>
</dbReference>
<organism evidence="1 2">
    <name type="scientific">Marinilactibacillus psychrotolerans</name>
    <dbReference type="NCBI Taxonomy" id="191770"/>
    <lineage>
        <taxon>Bacteria</taxon>
        <taxon>Bacillati</taxon>
        <taxon>Bacillota</taxon>
        <taxon>Bacilli</taxon>
        <taxon>Lactobacillales</taxon>
        <taxon>Carnobacteriaceae</taxon>
        <taxon>Marinilactibacillus</taxon>
    </lineage>
</organism>
<reference evidence="1 2" key="1">
    <citation type="submission" date="2024-08" db="EMBL/GenBank/DDBJ databases">
        <authorList>
            <person name="Arias E."/>
        </authorList>
    </citation>
    <scope>NUCLEOTIDE SEQUENCE [LARGE SCALE GENOMIC DNA]</scope>
    <source>
        <strain evidence="1 2">FAM 24106</strain>
    </source>
</reference>
<dbReference type="InterPro" id="IPR050708">
    <property type="entry name" value="T6SS_VgrG/RHS"/>
</dbReference>
<dbReference type="EMBL" id="JBGQQK010000035">
    <property type="protein sequence ID" value="MFL2103660.1"/>
    <property type="molecule type" value="Genomic_DNA"/>
</dbReference>
<gene>
    <name evidence="1" type="ORF">ACEN37_10360</name>
</gene>
<sequence length="280" mass="29902">MAVIERYSYDPYGKVSNTSDTISTGFLFNAKDGVMTDDTGLYYMRSRYYSPDLMRFINADVFVGDIRHSPTLNRYTYANANPTMYVDPDGEYVTVLAGGAIGGLIGGSANLIDQVMTEGWDNVSWKEVAVNTATGAASGAIAGTGIGLVGAISANSALNMANYTGTQYVNNESVEWDELAFSGGVGAIAGGIGGAGVLDQDTVRFFGTWYARSEVAKAANLPLIQAYSIVTMKAEAIRLVRNNSLLAASGTTVSTLGSNLYQYVKNLFMEKDYLETSNSK</sequence>